<dbReference type="Proteomes" id="UP000314980">
    <property type="component" value="Unassembled WGS sequence"/>
</dbReference>
<evidence type="ECO:0000313" key="2">
    <source>
        <dbReference type="Ensembl" id="ENSLCAP00010018767.1"/>
    </source>
</evidence>
<protein>
    <recommendedName>
        <fullName evidence="1">Transposase Tc1-like domain-containing protein</fullName>
    </recommendedName>
</protein>
<feature type="domain" description="Transposase Tc1-like" evidence="1">
    <location>
        <begin position="43"/>
        <end position="113"/>
    </location>
</feature>
<accession>A0A4W6D1N8</accession>
<dbReference type="InterPro" id="IPR002492">
    <property type="entry name" value="Transposase_Tc1-like"/>
</dbReference>
<organism evidence="2 3">
    <name type="scientific">Lates calcarifer</name>
    <name type="common">Barramundi</name>
    <name type="synonym">Holocentrus calcarifer</name>
    <dbReference type="NCBI Taxonomy" id="8187"/>
    <lineage>
        <taxon>Eukaryota</taxon>
        <taxon>Metazoa</taxon>
        <taxon>Chordata</taxon>
        <taxon>Craniata</taxon>
        <taxon>Vertebrata</taxon>
        <taxon>Euteleostomi</taxon>
        <taxon>Actinopterygii</taxon>
        <taxon>Neopterygii</taxon>
        <taxon>Teleostei</taxon>
        <taxon>Neoteleostei</taxon>
        <taxon>Acanthomorphata</taxon>
        <taxon>Carangaria</taxon>
        <taxon>Carangaria incertae sedis</taxon>
        <taxon>Centropomidae</taxon>
        <taxon>Lates</taxon>
    </lineage>
</organism>
<dbReference type="GeneTree" id="ENSGT00940000179920"/>
<dbReference type="GO" id="GO:0015074">
    <property type="term" value="P:DNA integration"/>
    <property type="evidence" value="ECO:0007669"/>
    <property type="project" value="InterPro"/>
</dbReference>
<dbReference type="Ensembl" id="ENSLCAT00010019171.1">
    <property type="protein sequence ID" value="ENSLCAP00010018767.1"/>
    <property type="gene ID" value="ENSLCAG00010008867.1"/>
</dbReference>
<dbReference type="InParanoid" id="A0A4W6D1N8"/>
<dbReference type="AlphaFoldDB" id="A0A4W6D1N8"/>
<keyword evidence="3" id="KW-1185">Reference proteome</keyword>
<dbReference type="GO" id="GO:0003677">
    <property type="term" value="F:DNA binding"/>
    <property type="evidence" value="ECO:0007669"/>
    <property type="project" value="InterPro"/>
</dbReference>
<evidence type="ECO:0000259" key="1">
    <source>
        <dbReference type="Pfam" id="PF01498"/>
    </source>
</evidence>
<dbReference type="Pfam" id="PF01498">
    <property type="entry name" value="HTH_Tnp_Tc3_2"/>
    <property type="match status" value="1"/>
</dbReference>
<sequence length="132" mass="14951">KAAFVHDGNVVVKYALESIAETGTYKMRHGRGREQKLTEADVRHIKILNTRDRRKTISDLHAEMNASRSESERVSRMTISRRLLEQGSKGRIAAKKPLLRPANIQKCLRFARESADLSSVYVILGDTGLQYI</sequence>
<reference evidence="3" key="1">
    <citation type="submission" date="2015-09" db="EMBL/GenBank/DDBJ databases">
        <authorList>
            <person name="Sai Rama Sridatta P."/>
        </authorList>
    </citation>
    <scope>NUCLEOTIDE SEQUENCE [LARGE SCALE GENOMIC DNA]</scope>
</reference>
<name>A0A4W6D1N8_LATCA</name>
<evidence type="ECO:0000313" key="3">
    <source>
        <dbReference type="Proteomes" id="UP000314980"/>
    </source>
</evidence>
<proteinExistence type="predicted"/>
<reference evidence="2" key="2">
    <citation type="submission" date="2025-08" db="UniProtKB">
        <authorList>
            <consortium name="Ensembl"/>
        </authorList>
    </citation>
    <scope>IDENTIFICATION</scope>
</reference>
<dbReference type="GO" id="GO:0006313">
    <property type="term" value="P:DNA transposition"/>
    <property type="evidence" value="ECO:0007669"/>
    <property type="project" value="InterPro"/>
</dbReference>
<reference evidence="2" key="3">
    <citation type="submission" date="2025-09" db="UniProtKB">
        <authorList>
            <consortium name="Ensembl"/>
        </authorList>
    </citation>
    <scope>IDENTIFICATION</scope>
</reference>
<dbReference type="STRING" id="8187.ENSLCAP00010018767"/>